<dbReference type="PANTHER" id="PTHR33116">
    <property type="entry name" value="REVERSE TRANSCRIPTASE ZINC-BINDING DOMAIN-CONTAINING PROTEIN-RELATED-RELATED"/>
    <property type="match status" value="1"/>
</dbReference>
<feature type="region of interest" description="Disordered" evidence="1">
    <location>
        <begin position="1"/>
        <end position="20"/>
    </location>
</feature>
<protein>
    <submittedName>
        <fullName evidence="3">Uncharacterized protein</fullName>
    </submittedName>
</protein>
<evidence type="ECO:0000313" key="3">
    <source>
        <dbReference type="EMBL" id="WVZ51620.1"/>
    </source>
</evidence>
<sequence>MEGDSSSSATTSKPKGNPTISALKGYKAEAVKKKEEAATMYTKAAYMNKDEELENTLAEGGLSILQNADDTILFLEHDLAEAVHLKLVLSVFEQLSGLKTNFRKIEVFLLERQNHIRKNMYNHLDNKYWVKIEERFQKKLESWKGKVLSVGGRLVLINSVFSSLPMFMFSFFEAPKGVIKKWTIIDLDSFGKVMSIKRSIVSFEQKALYKLLNEDGAWQELIKKKYLYHKSITQVYKKPRDSQFWFGLKGVRNRIVRKKYVTVASVLDSVALNISFRRTLVGDNLVSWYELVSQVANISLVKGNDKFRWDLNRGSLFGAIFVYCMETIQPRNLNFISYSVLQLFVGLFAYGGLIWFPIEDLLYHLHRATYWICCWSAMCKEEERGKTEVGMPTPGER</sequence>
<feature type="non-terminal residue" evidence="3">
    <location>
        <position position="1"/>
    </location>
</feature>
<keyword evidence="2" id="KW-0812">Transmembrane</keyword>
<feature type="transmembrane region" description="Helical" evidence="2">
    <location>
        <begin position="335"/>
        <end position="358"/>
    </location>
</feature>
<dbReference type="Proteomes" id="UP001341281">
    <property type="component" value="Chromosome 01"/>
</dbReference>
<organism evidence="3 4">
    <name type="scientific">Paspalum notatum var. saurae</name>
    <dbReference type="NCBI Taxonomy" id="547442"/>
    <lineage>
        <taxon>Eukaryota</taxon>
        <taxon>Viridiplantae</taxon>
        <taxon>Streptophyta</taxon>
        <taxon>Embryophyta</taxon>
        <taxon>Tracheophyta</taxon>
        <taxon>Spermatophyta</taxon>
        <taxon>Magnoliopsida</taxon>
        <taxon>Liliopsida</taxon>
        <taxon>Poales</taxon>
        <taxon>Poaceae</taxon>
        <taxon>PACMAD clade</taxon>
        <taxon>Panicoideae</taxon>
        <taxon>Andropogonodae</taxon>
        <taxon>Paspaleae</taxon>
        <taxon>Paspalinae</taxon>
        <taxon>Paspalum</taxon>
    </lineage>
</organism>
<keyword evidence="2" id="KW-1133">Transmembrane helix</keyword>
<dbReference type="AlphaFoldDB" id="A0AAQ3PK04"/>
<accession>A0AAQ3PK04</accession>
<dbReference type="PANTHER" id="PTHR33116:SF87">
    <property type="entry name" value="OS01G0158850 PROTEIN"/>
    <property type="match status" value="1"/>
</dbReference>
<evidence type="ECO:0000313" key="4">
    <source>
        <dbReference type="Proteomes" id="UP001341281"/>
    </source>
</evidence>
<evidence type="ECO:0000256" key="2">
    <source>
        <dbReference type="SAM" id="Phobius"/>
    </source>
</evidence>
<keyword evidence="2" id="KW-0472">Membrane</keyword>
<proteinExistence type="predicted"/>
<reference evidence="3 4" key="1">
    <citation type="submission" date="2024-02" db="EMBL/GenBank/DDBJ databases">
        <title>High-quality chromosome-scale genome assembly of Pensacola bahiagrass (Paspalum notatum Flugge var. saurae).</title>
        <authorList>
            <person name="Vega J.M."/>
            <person name="Podio M."/>
            <person name="Orjuela J."/>
            <person name="Siena L.A."/>
            <person name="Pessino S.C."/>
            <person name="Combes M.C."/>
            <person name="Mariac C."/>
            <person name="Albertini E."/>
            <person name="Pupilli F."/>
            <person name="Ortiz J.P.A."/>
            <person name="Leblanc O."/>
        </authorList>
    </citation>
    <scope>NUCLEOTIDE SEQUENCE [LARGE SCALE GENOMIC DNA]</scope>
    <source>
        <strain evidence="3">R1</strain>
        <tissue evidence="3">Leaf</tissue>
    </source>
</reference>
<dbReference type="EMBL" id="CP144745">
    <property type="protein sequence ID" value="WVZ51620.1"/>
    <property type="molecule type" value="Genomic_DNA"/>
</dbReference>
<gene>
    <name evidence="3" type="ORF">U9M48_002747</name>
</gene>
<evidence type="ECO:0000256" key="1">
    <source>
        <dbReference type="SAM" id="MobiDB-lite"/>
    </source>
</evidence>
<keyword evidence="4" id="KW-1185">Reference proteome</keyword>
<name>A0AAQ3PK04_PASNO</name>